<dbReference type="Proteomes" id="UP000001933">
    <property type="component" value="Chromosome"/>
</dbReference>
<dbReference type="InParanoid" id="Q2LQ72"/>
<evidence type="ECO:0000313" key="3">
    <source>
        <dbReference type="Proteomes" id="UP000001933"/>
    </source>
</evidence>
<accession>Q2LQ72</accession>
<keyword evidence="3" id="KW-1185">Reference proteome</keyword>
<dbReference type="AlphaFoldDB" id="Q2LQ72"/>
<name>Q2LQ72_SYNAS</name>
<keyword evidence="1" id="KW-0812">Transmembrane</keyword>
<feature type="transmembrane region" description="Helical" evidence="1">
    <location>
        <begin position="54"/>
        <end position="78"/>
    </location>
</feature>
<proteinExistence type="predicted"/>
<protein>
    <submittedName>
        <fullName evidence="2">Hypothetical membrane protein</fullName>
    </submittedName>
</protein>
<evidence type="ECO:0000313" key="2">
    <source>
        <dbReference type="EMBL" id="ABC76145.1"/>
    </source>
</evidence>
<organism evidence="2 3">
    <name type="scientific">Syntrophus aciditrophicus (strain SB)</name>
    <dbReference type="NCBI Taxonomy" id="56780"/>
    <lineage>
        <taxon>Bacteria</taxon>
        <taxon>Pseudomonadati</taxon>
        <taxon>Thermodesulfobacteriota</taxon>
        <taxon>Syntrophia</taxon>
        <taxon>Syntrophales</taxon>
        <taxon>Syntrophaceae</taxon>
        <taxon>Syntrophus</taxon>
    </lineage>
</organism>
<dbReference type="STRING" id="56780.SYN_01270"/>
<dbReference type="EMBL" id="CP000252">
    <property type="protein sequence ID" value="ABC76145.1"/>
    <property type="molecule type" value="Genomic_DNA"/>
</dbReference>
<keyword evidence="1" id="KW-0472">Membrane</keyword>
<dbReference type="KEGG" id="sat:SYN_01270"/>
<dbReference type="HOGENOM" id="CLU_2048537_0_0_7"/>
<keyword evidence="1" id="KW-1133">Transmembrane helix</keyword>
<sequence>MTIIDKVAGGASGSSVPWPPDCRGERTFPAWKDNLSHVHEHGGRLRLHLLGKKVNLPFLFCLFFRLGLPFYDCILIFLHHLPVSMVLILKLYPLADQGAGNSALKCHTPCMRLPRSKICL</sequence>
<reference evidence="2 3" key="1">
    <citation type="journal article" date="2007" name="Proc. Natl. Acad. Sci. U.S.A.">
        <title>The genome of Syntrophus aciditrophicus: life at the thermodynamic limit of microbial growth.</title>
        <authorList>
            <person name="McInerney M.J."/>
            <person name="Rohlin L."/>
            <person name="Mouttaki H."/>
            <person name="Kim U."/>
            <person name="Krupp R.S."/>
            <person name="Rios-Hernandez L."/>
            <person name="Sieber J."/>
            <person name="Struchtemeyer C.G."/>
            <person name="Bhattacharyya A."/>
            <person name="Campbell J.W."/>
            <person name="Gunsalus R.P."/>
        </authorList>
    </citation>
    <scope>NUCLEOTIDE SEQUENCE [LARGE SCALE GENOMIC DNA]</scope>
    <source>
        <strain evidence="2 3">SB</strain>
    </source>
</reference>
<evidence type="ECO:0000256" key="1">
    <source>
        <dbReference type="SAM" id="Phobius"/>
    </source>
</evidence>
<gene>
    <name evidence="2" type="ORF">SYN_01270</name>
</gene>